<organism evidence="4 5">
    <name type="scientific">Escovopsis weberi</name>
    <dbReference type="NCBI Taxonomy" id="150374"/>
    <lineage>
        <taxon>Eukaryota</taxon>
        <taxon>Fungi</taxon>
        <taxon>Dikarya</taxon>
        <taxon>Ascomycota</taxon>
        <taxon>Pezizomycotina</taxon>
        <taxon>Sordariomycetes</taxon>
        <taxon>Hypocreomycetidae</taxon>
        <taxon>Hypocreales</taxon>
        <taxon>Hypocreaceae</taxon>
        <taxon>Escovopsis</taxon>
    </lineage>
</organism>
<dbReference type="EMBL" id="LGSR01000006">
    <property type="protein sequence ID" value="KOS22268.1"/>
    <property type="molecule type" value="Genomic_DNA"/>
</dbReference>
<keyword evidence="5" id="KW-1185">Reference proteome</keyword>
<dbReference type="AlphaFoldDB" id="A0A0M8MZY4"/>
<dbReference type="InterPro" id="IPR021765">
    <property type="entry name" value="UstYa-like"/>
</dbReference>
<feature type="region of interest" description="Disordered" evidence="2">
    <location>
        <begin position="23"/>
        <end position="43"/>
    </location>
</feature>
<keyword evidence="3" id="KW-1133">Transmembrane helix</keyword>
<dbReference type="GO" id="GO:0043386">
    <property type="term" value="P:mycotoxin biosynthetic process"/>
    <property type="evidence" value="ECO:0007669"/>
    <property type="project" value="InterPro"/>
</dbReference>
<comment type="similarity">
    <text evidence="1">Belongs to the ustYa family.</text>
</comment>
<evidence type="ECO:0000256" key="2">
    <source>
        <dbReference type="SAM" id="MobiDB-lite"/>
    </source>
</evidence>
<evidence type="ECO:0000256" key="1">
    <source>
        <dbReference type="ARBA" id="ARBA00035112"/>
    </source>
</evidence>
<dbReference type="STRING" id="150374.A0A0M8MZY4"/>
<name>A0A0M8MZY4_ESCWE</name>
<sequence length="308" mass="34692">MSSWTQTIKDKLGRKESYLEMSTASLGEKSSRTSASDEDTLAEDGSRLLGEDGVYRIYTPRRRFGTVAAISSVVVVGLTAVGGFLAGRTFQPNLDLTCMKQSSTYSTVMNQINTKLHDVKFNGTLGKDSEFSGKWGDPNEDMDRQWNKWGFVKYASFSEEEFAAMGMDLEGSAKFTPEYGGGYIGFLEISHKMHCLNVIRQAYHRDYYDLPENRHWADWLNDEPSTIKAHINHCFEMLRQNVMCSADIGVIPHHWVKGIPDPFANFNTVHKCRDLDSISQWIEDHEVAMPPPSGYPMPAGSKVWPTPP</sequence>
<dbReference type="PANTHER" id="PTHR33365:SF13">
    <property type="entry name" value="TAT PATHWAY SIGNAL SEQUENCE"/>
    <property type="match status" value="1"/>
</dbReference>
<comment type="caution">
    <text evidence="4">The sequence shown here is derived from an EMBL/GenBank/DDBJ whole genome shotgun (WGS) entry which is preliminary data.</text>
</comment>
<dbReference type="Proteomes" id="UP000053831">
    <property type="component" value="Unassembled WGS sequence"/>
</dbReference>
<protein>
    <recommendedName>
        <fullName evidence="6">Tat pathway signal sequence</fullName>
    </recommendedName>
</protein>
<evidence type="ECO:0000313" key="4">
    <source>
        <dbReference type="EMBL" id="KOS22268.1"/>
    </source>
</evidence>
<reference evidence="4 5" key="1">
    <citation type="submission" date="2015-07" db="EMBL/GenBank/DDBJ databases">
        <title>The genome of the fungus Escovopsis weberi, a specialized disease agent of ant agriculture.</title>
        <authorList>
            <person name="de Man T.J."/>
            <person name="Stajich J.E."/>
            <person name="Kubicek C.P."/>
            <person name="Chenthamara K."/>
            <person name="Atanasova L."/>
            <person name="Druzhinina I.S."/>
            <person name="Birnbaum S."/>
            <person name="Barribeau S.M."/>
            <person name="Teiling C."/>
            <person name="Suen G."/>
            <person name="Currie C."/>
            <person name="Gerardo N.M."/>
        </authorList>
    </citation>
    <scope>NUCLEOTIDE SEQUENCE [LARGE SCALE GENOMIC DNA]</scope>
</reference>
<evidence type="ECO:0000313" key="5">
    <source>
        <dbReference type="Proteomes" id="UP000053831"/>
    </source>
</evidence>
<dbReference type="Pfam" id="PF11807">
    <property type="entry name" value="UstYa"/>
    <property type="match status" value="1"/>
</dbReference>
<feature type="transmembrane region" description="Helical" evidence="3">
    <location>
        <begin position="64"/>
        <end position="86"/>
    </location>
</feature>
<gene>
    <name evidence="4" type="ORF">ESCO_001438</name>
</gene>
<keyword evidence="3" id="KW-0812">Transmembrane</keyword>
<dbReference type="OrthoDB" id="3687641at2759"/>
<dbReference type="PANTHER" id="PTHR33365">
    <property type="entry name" value="YALI0B05434P"/>
    <property type="match status" value="1"/>
</dbReference>
<accession>A0A0M8MZY4</accession>
<keyword evidence="3" id="KW-0472">Membrane</keyword>
<evidence type="ECO:0008006" key="6">
    <source>
        <dbReference type="Google" id="ProtNLM"/>
    </source>
</evidence>
<proteinExistence type="inferred from homology"/>
<evidence type="ECO:0000256" key="3">
    <source>
        <dbReference type="SAM" id="Phobius"/>
    </source>
</evidence>